<evidence type="ECO:0000259" key="1">
    <source>
        <dbReference type="Pfam" id="PF02525"/>
    </source>
</evidence>
<comment type="caution">
    <text evidence="2">The sequence shown here is derived from an EMBL/GenBank/DDBJ whole genome shotgun (WGS) entry which is preliminary data.</text>
</comment>
<evidence type="ECO:0000313" key="3">
    <source>
        <dbReference type="Proteomes" id="UP000294682"/>
    </source>
</evidence>
<dbReference type="EMBL" id="SLUK01000002">
    <property type="protein sequence ID" value="TCL44450.1"/>
    <property type="molecule type" value="Genomic_DNA"/>
</dbReference>
<dbReference type="InterPro" id="IPR003680">
    <property type="entry name" value="Flavodoxin_fold"/>
</dbReference>
<dbReference type="Gene3D" id="3.40.50.360">
    <property type="match status" value="1"/>
</dbReference>
<dbReference type="AlphaFoldDB" id="A0A9X8UKD5"/>
<reference evidence="2 3" key="1">
    <citation type="submission" date="2019-03" db="EMBL/GenBank/DDBJ databases">
        <title>Genomic Encyclopedia of Type Strains, Phase IV (KMG-IV): sequencing the most valuable type-strain genomes for metagenomic binning, comparative biology and taxonomic classification.</title>
        <authorList>
            <person name="Goeker M."/>
        </authorList>
    </citation>
    <scope>NUCLEOTIDE SEQUENCE [LARGE SCALE GENOMIC DNA]</scope>
    <source>
        <strain evidence="2 3">DSM 100433</strain>
    </source>
</reference>
<protein>
    <submittedName>
        <fullName evidence="2">FMN-dependent NADH-azoreductase</fullName>
    </submittedName>
</protein>
<dbReference type="Pfam" id="PF02525">
    <property type="entry name" value="Flavodoxin_2"/>
    <property type="match status" value="1"/>
</dbReference>
<dbReference type="PANTHER" id="PTHR43741">
    <property type="entry name" value="FMN-DEPENDENT NADH-AZOREDUCTASE 1"/>
    <property type="match status" value="1"/>
</dbReference>
<organism evidence="2 3">
    <name type="scientific">Harryflintia acetispora</name>
    <dbReference type="NCBI Taxonomy" id="1849041"/>
    <lineage>
        <taxon>Bacteria</taxon>
        <taxon>Bacillati</taxon>
        <taxon>Bacillota</taxon>
        <taxon>Clostridia</taxon>
        <taxon>Eubacteriales</taxon>
        <taxon>Oscillospiraceae</taxon>
        <taxon>Harryflintia</taxon>
    </lineage>
</organism>
<dbReference type="Proteomes" id="UP000294682">
    <property type="component" value="Unassembled WGS sequence"/>
</dbReference>
<name>A0A9X8UKD5_9FIRM</name>
<sequence length="201" mass="22628">MEPILFVNACVRGEQSRTLRLARHFLKTYAALHPDEEIYERDLCARRLEPQYPEVLAERDRLWEAGKLSDPLFDEAHRFAEAHKIVVAAPFWDLNYPAILKIYLERISVCDITFGYDDAGRMKGLCQAGGLLLITTRGGDFSLPGSSWMEMGARHLEALCAMYGIGRFHLLAAEGLDDINLDAEALLHAAMERADALACQF</sequence>
<proteinExistence type="predicted"/>
<dbReference type="SUPFAM" id="SSF52218">
    <property type="entry name" value="Flavoproteins"/>
    <property type="match status" value="1"/>
</dbReference>
<dbReference type="RefSeq" id="WP_132083900.1">
    <property type="nucleotide sequence ID" value="NZ_SLUK01000002.1"/>
</dbReference>
<dbReference type="InterPro" id="IPR029039">
    <property type="entry name" value="Flavoprotein-like_sf"/>
</dbReference>
<gene>
    <name evidence="2" type="ORF">EDD78_10266</name>
</gene>
<dbReference type="PANTHER" id="PTHR43741:SF4">
    <property type="entry name" value="FMN-DEPENDENT NADH:QUINONE OXIDOREDUCTASE"/>
    <property type="match status" value="1"/>
</dbReference>
<dbReference type="InterPro" id="IPR050104">
    <property type="entry name" value="FMN-dep_NADH:Q_OxRdtase_AzoR1"/>
</dbReference>
<evidence type="ECO:0000313" key="2">
    <source>
        <dbReference type="EMBL" id="TCL44450.1"/>
    </source>
</evidence>
<feature type="domain" description="Flavodoxin-like fold" evidence="1">
    <location>
        <begin position="4"/>
        <end position="196"/>
    </location>
</feature>
<accession>A0A9X8UKD5</accession>
<keyword evidence="3" id="KW-1185">Reference proteome</keyword>